<dbReference type="AlphaFoldDB" id="A0A2P4P6M6"/>
<evidence type="ECO:0000313" key="3">
    <source>
        <dbReference type="Proteomes" id="UP000018888"/>
    </source>
</evidence>
<dbReference type="VEuPathDB" id="FungiDB:RhiirFUN_012985"/>
<sequence length="210" mass="24403">MTVGGGISVPMLINSCLKSVRFWSLILTIFTQFMIILHERNKECQFTVFCVIQALLFLGVHKIQCHNTKKVILDTTLNLAGMVFSWRKYYCCNVKTFLIIDEAQKMYTPINRSEPLHGGLPGLAAYTMDKIYDKFMKHVSLSFEKKISYLNHNFCAVVERNHQKLNMHIHSLPAWSYHDRANPDVGNCYRVTKVTDRTVKSEDYQRIFNI</sequence>
<dbReference type="EMBL" id="AUPC02000359">
    <property type="protein sequence ID" value="POG61031.1"/>
    <property type="molecule type" value="Genomic_DNA"/>
</dbReference>
<organism evidence="2 3">
    <name type="scientific">Rhizophagus irregularis (strain DAOM 181602 / DAOM 197198 / MUCL 43194)</name>
    <name type="common">Arbuscular mycorrhizal fungus</name>
    <name type="synonym">Glomus intraradices</name>
    <dbReference type="NCBI Taxonomy" id="747089"/>
    <lineage>
        <taxon>Eukaryota</taxon>
        <taxon>Fungi</taxon>
        <taxon>Fungi incertae sedis</taxon>
        <taxon>Mucoromycota</taxon>
        <taxon>Glomeromycotina</taxon>
        <taxon>Glomeromycetes</taxon>
        <taxon>Glomerales</taxon>
        <taxon>Glomeraceae</taxon>
        <taxon>Rhizophagus</taxon>
    </lineage>
</organism>
<name>A0A2P4P6M6_RHIID</name>
<feature type="transmembrane region" description="Helical" evidence="1">
    <location>
        <begin position="20"/>
        <end position="37"/>
    </location>
</feature>
<reference evidence="2 3" key="2">
    <citation type="journal article" date="2018" name="New Phytol.">
        <title>High intraspecific genome diversity in the model arbuscular mycorrhizal symbiont Rhizophagus irregularis.</title>
        <authorList>
            <person name="Chen E.C.H."/>
            <person name="Morin E."/>
            <person name="Beaudet D."/>
            <person name="Noel J."/>
            <person name="Yildirir G."/>
            <person name="Ndikumana S."/>
            <person name="Charron P."/>
            <person name="St-Onge C."/>
            <person name="Giorgi J."/>
            <person name="Kruger M."/>
            <person name="Marton T."/>
            <person name="Ropars J."/>
            <person name="Grigoriev I.V."/>
            <person name="Hainaut M."/>
            <person name="Henrissat B."/>
            <person name="Roux C."/>
            <person name="Martin F."/>
            <person name="Corradi N."/>
        </authorList>
    </citation>
    <scope>NUCLEOTIDE SEQUENCE [LARGE SCALE GENOMIC DNA]</scope>
    <source>
        <strain evidence="2 3">DAOM 197198</strain>
    </source>
</reference>
<keyword evidence="1" id="KW-0812">Transmembrane</keyword>
<keyword evidence="1" id="KW-0472">Membrane</keyword>
<accession>A0A2P4P6M6</accession>
<comment type="caution">
    <text evidence="2">The sequence shown here is derived from an EMBL/GenBank/DDBJ whole genome shotgun (WGS) entry which is preliminary data.</text>
</comment>
<evidence type="ECO:0000256" key="1">
    <source>
        <dbReference type="SAM" id="Phobius"/>
    </source>
</evidence>
<dbReference type="Proteomes" id="UP000018888">
    <property type="component" value="Unassembled WGS sequence"/>
</dbReference>
<protein>
    <submittedName>
        <fullName evidence="2">Uncharacterized protein</fullName>
    </submittedName>
</protein>
<keyword evidence="1" id="KW-1133">Transmembrane helix</keyword>
<proteinExistence type="predicted"/>
<keyword evidence="3" id="KW-1185">Reference proteome</keyword>
<gene>
    <name evidence="2" type="ORF">GLOIN_2v1486568</name>
</gene>
<reference evidence="2 3" key="1">
    <citation type="journal article" date="2013" name="Proc. Natl. Acad. Sci. U.S.A.">
        <title>Genome of an arbuscular mycorrhizal fungus provides insight into the oldest plant symbiosis.</title>
        <authorList>
            <person name="Tisserant E."/>
            <person name="Malbreil M."/>
            <person name="Kuo A."/>
            <person name="Kohler A."/>
            <person name="Symeonidi A."/>
            <person name="Balestrini R."/>
            <person name="Charron P."/>
            <person name="Duensing N."/>
            <person name="Frei Dit Frey N."/>
            <person name="Gianinazzi-Pearson V."/>
            <person name="Gilbert L.B."/>
            <person name="Handa Y."/>
            <person name="Herr J.R."/>
            <person name="Hijri M."/>
            <person name="Koul R."/>
            <person name="Kawaguchi M."/>
            <person name="Krajinski F."/>
            <person name="Lammers P.J."/>
            <person name="Masclaux F.G."/>
            <person name="Murat C."/>
            <person name="Morin E."/>
            <person name="Ndikumana S."/>
            <person name="Pagni M."/>
            <person name="Petitpierre D."/>
            <person name="Requena N."/>
            <person name="Rosikiewicz P."/>
            <person name="Riley R."/>
            <person name="Saito K."/>
            <person name="San Clemente H."/>
            <person name="Shapiro H."/>
            <person name="van Tuinen D."/>
            <person name="Becard G."/>
            <person name="Bonfante P."/>
            <person name="Paszkowski U."/>
            <person name="Shachar-Hill Y.Y."/>
            <person name="Tuskan G.A."/>
            <person name="Young P.W."/>
            <person name="Sanders I.R."/>
            <person name="Henrissat B."/>
            <person name="Rensing S.A."/>
            <person name="Grigoriev I.V."/>
            <person name="Corradi N."/>
            <person name="Roux C."/>
            <person name="Martin F."/>
        </authorList>
    </citation>
    <scope>NUCLEOTIDE SEQUENCE [LARGE SCALE GENOMIC DNA]</scope>
    <source>
        <strain evidence="2 3">DAOM 197198</strain>
    </source>
</reference>
<evidence type="ECO:0000313" key="2">
    <source>
        <dbReference type="EMBL" id="POG61031.1"/>
    </source>
</evidence>